<name>A0A6A7BCT7_9PLEO</name>
<protein>
    <submittedName>
        <fullName evidence="1">Uncharacterized protein</fullName>
    </submittedName>
</protein>
<dbReference type="EMBL" id="MU006296">
    <property type="protein sequence ID" value="KAF2853331.1"/>
    <property type="molecule type" value="Genomic_DNA"/>
</dbReference>
<gene>
    <name evidence="1" type="ORF">T440DRAFT_325303</name>
</gene>
<keyword evidence="2" id="KW-1185">Reference proteome</keyword>
<dbReference type="Proteomes" id="UP000799423">
    <property type="component" value="Unassembled WGS sequence"/>
</dbReference>
<proteinExistence type="predicted"/>
<sequence length="219" mass="24687">MSIARRCKHGDPGSMATQAAWRHNRNSRALSAARRQIRRSACIVGGVQREGWGGRCDQRASSVCQHIVHMQRTVRLRACNSGHQCSAGLDMHLQPDGGRDQRLLLRGILEGPGHGRGRSVVDSLEACVPRWLQLANIGKRERERERDTEREMRRSMVATGNWQHCCRQLPEPPPGRQGLSDRVHVCRAPMCVSPSKSERRREVTDRSMHFIQTTSCTIA</sequence>
<dbReference type="AlphaFoldDB" id="A0A6A7BCT7"/>
<reference evidence="1" key="1">
    <citation type="submission" date="2020-01" db="EMBL/GenBank/DDBJ databases">
        <authorList>
            <consortium name="DOE Joint Genome Institute"/>
            <person name="Haridas S."/>
            <person name="Albert R."/>
            <person name="Binder M."/>
            <person name="Bloem J."/>
            <person name="Labutti K."/>
            <person name="Salamov A."/>
            <person name="Andreopoulos B."/>
            <person name="Baker S.E."/>
            <person name="Barry K."/>
            <person name="Bills G."/>
            <person name="Bluhm B.H."/>
            <person name="Cannon C."/>
            <person name="Castanera R."/>
            <person name="Culley D.E."/>
            <person name="Daum C."/>
            <person name="Ezra D."/>
            <person name="Gonzalez J.B."/>
            <person name="Henrissat B."/>
            <person name="Kuo A."/>
            <person name="Liang C."/>
            <person name="Lipzen A."/>
            <person name="Lutzoni F."/>
            <person name="Magnuson J."/>
            <person name="Mondo S."/>
            <person name="Nolan M."/>
            <person name="Ohm R."/>
            <person name="Pangilinan J."/>
            <person name="Park H.-J."/>
            <person name="Ramirez L."/>
            <person name="Alfaro M."/>
            <person name="Sun H."/>
            <person name="Tritt A."/>
            <person name="Yoshinaga Y."/>
            <person name="Zwiers L.-H."/>
            <person name="Turgeon B.G."/>
            <person name="Goodwin S.B."/>
            <person name="Spatafora J.W."/>
            <person name="Crous P.W."/>
            <person name="Grigoriev I.V."/>
        </authorList>
    </citation>
    <scope>NUCLEOTIDE SEQUENCE</scope>
    <source>
        <strain evidence="1">IPT5</strain>
    </source>
</reference>
<accession>A0A6A7BCT7</accession>
<evidence type="ECO:0000313" key="2">
    <source>
        <dbReference type="Proteomes" id="UP000799423"/>
    </source>
</evidence>
<evidence type="ECO:0000313" key="1">
    <source>
        <dbReference type="EMBL" id="KAF2853331.1"/>
    </source>
</evidence>
<organism evidence="1 2">
    <name type="scientific">Plenodomus tracheiphilus IPT5</name>
    <dbReference type="NCBI Taxonomy" id="1408161"/>
    <lineage>
        <taxon>Eukaryota</taxon>
        <taxon>Fungi</taxon>
        <taxon>Dikarya</taxon>
        <taxon>Ascomycota</taxon>
        <taxon>Pezizomycotina</taxon>
        <taxon>Dothideomycetes</taxon>
        <taxon>Pleosporomycetidae</taxon>
        <taxon>Pleosporales</taxon>
        <taxon>Pleosporineae</taxon>
        <taxon>Leptosphaeriaceae</taxon>
        <taxon>Plenodomus</taxon>
    </lineage>
</organism>